<keyword evidence="2" id="KW-1185">Reference proteome</keyword>
<evidence type="ECO:0000313" key="2">
    <source>
        <dbReference type="Proteomes" id="UP000321261"/>
    </source>
</evidence>
<dbReference type="EMBL" id="VIWU01000001">
    <property type="protein sequence ID" value="TWF82404.1"/>
    <property type="molecule type" value="Genomic_DNA"/>
</dbReference>
<protein>
    <submittedName>
        <fullName evidence="1">Uncharacterized protein</fullName>
    </submittedName>
</protein>
<gene>
    <name evidence="1" type="ORF">FHX44_118353</name>
</gene>
<organism evidence="1 2">
    <name type="scientific">Pseudonocardia hierapolitana</name>
    <dbReference type="NCBI Taxonomy" id="1128676"/>
    <lineage>
        <taxon>Bacteria</taxon>
        <taxon>Bacillati</taxon>
        <taxon>Actinomycetota</taxon>
        <taxon>Actinomycetes</taxon>
        <taxon>Pseudonocardiales</taxon>
        <taxon>Pseudonocardiaceae</taxon>
        <taxon>Pseudonocardia</taxon>
    </lineage>
</organism>
<sequence>MLGLREGAWLRASGGGTVLHGRDAVLFRRGWEAEEIAPGTGLAPIMAEPPDQSIFDG</sequence>
<proteinExistence type="predicted"/>
<comment type="caution">
    <text evidence="1">The sequence shown here is derived from an EMBL/GenBank/DDBJ whole genome shotgun (WGS) entry which is preliminary data.</text>
</comment>
<accession>A0A561T5L6</accession>
<name>A0A561T5L6_9PSEU</name>
<dbReference type="Proteomes" id="UP000321261">
    <property type="component" value="Unassembled WGS sequence"/>
</dbReference>
<reference evidence="1 2" key="1">
    <citation type="submission" date="2019-06" db="EMBL/GenBank/DDBJ databases">
        <title>Sequencing the genomes of 1000 actinobacteria strains.</title>
        <authorList>
            <person name="Klenk H.-P."/>
        </authorList>
    </citation>
    <scope>NUCLEOTIDE SEQUENCE [LARGE SCALE GENOMIC DNA]</scope>
    <source>
        <strain evidence="1 2">DSM 45671</strain>
    </source>
</reference>
<dbReference type="AlphaFoldDB" id="A0A561T5L6"/>
<evidence type="ECO:0000313" key="1">
    <source>
        <dbReference type="EMBL" id="TWF82404.1"/>
    </source>
</evidence>